<proteinExistence type="predicted"/>
<dbReference type="InterPro" id="IPR050168">
    <property type="entry name" value="AAA_ATPase_domain"/>
</dbReference>
<evidence type="ECO:0000256" key="2">
    <source>
        <dbReference type="ARBA" id="ARBA00022840"/>
    </source>
</evidence>
<dbReference type="Gene3D" id="3.40.50.300">
    <property type="entry name" value="P-loop containing nucleotide triphosphate hydrolases"/>
    <property type="match status" value="1"/>
</dbReference>
<dbReference type="AlphaFoldDB" id="A0A2M9R6A0"/>
<dbReference type="OrthoDB" id="1267583at2"/>
<dbReference type="EMBL" id="NIPO01000001">
    <property type="protein sequence ID" value="PJR04392.1"/>
    <property type="molecule type" value="Genomic_DNA"/>
</dbReference>
<dbReference type="PANTHER" id="PTHR23077">
    <property type="entry name" value="AAA-FAMILY ATPASE"/>
    <property type="match status" value="1"/>
</dbReference>
<evidence type="ECO:0000256" key="3">
    <source>
        <dbReference type="SAM" id="MobiDB-lite"/>
    </source>
</evidence>
<name>A0A2M9R6A0_9FLAO</name>
<dbReference type="Proteomes" id="UP000231960">
    <property type="component" value="Unassembled WGS sequence"/>
</dbReference>
<dbReference type="Pfam" id="PF00004">
    <property type="entry name" value="AAA"/>
    <property type="match status" value="1"/>
</dbReference>
<evidence type="ECO:0000259" key="4">
    <source>
        <dbReference type="Pfam" id="PF00004"/>
    </source>
</evidence>
<feature type="domain" description="ATPase AAA-type core" evidence="4">
    <location>
        <begin position="166"/>
        <end position="295"/>
    </location>
</feature>
<dbReference type="RefSeq" id="WP_100677952.1">
    <property type="nucleotide sequence ID" value="NZ_NIPO01000001.1"/>
</dbReference>
<keyword evidence="1" id="KW-0547">Nucleotide-binding</keyword>
<evidence type="ECO:0000313" key="5">
    <source>
        <dbReference type="EMBL" id="PJR04392.1"/>
    </source>
</evidence>
<comment type="caution">
    <text evidence="5">The sequence shown here is derived from an EMBL/GenBank/DDBJ whole genome shotgun (WGS) entry which is preliminary data.</text>
</comment>
<evidence type="ECO:0000256" key="1">
    <source>
        <dbReference type="ARBA" id="ARBA00022741"/>
    </source>
</evidence>
<dbReference type="GO" id="GO:0005524">
    <property type="term" value="F:ATP binding"/>
    <property type="evidence" value="ECO:0007669"/>
    <property type="project" value="UniProtKB-KW"/>
</dbReference>
<sequence>MRLIDLAHENNLSLESLQSFIFDFGIDINQVIDTNFQLQEGFIDFVNNNKDFLIKYCKDHGKPKTISEISKEIDVNPETIITFFKENGLQDIDAEKFQTTVSSYLIHIYLGGNYDFIYNDLDKIAYSTPKTLVGYSDLFFYITDLLEPFITPNQLNQWGISKPSGMILYGPPGSGKVFWAKKIADLIGYEFVHLYQDYFSMKKSENGNNGKSQFNEFLAQKLKQPRTLLFIENFDEIMGNEKDRMSLQAINMINAVARHIQKDVHSEVVVVGSAEVLSAVNEEITAPGRFDLHIPIFPPTEDERAELILYHMTDQLDENSPLLRILKENKADDREFWRAVAAQTKLFSNTMLIDFTQSLKKRIYSLYRKNDKREIVITEQLLSIAYTEARAKLTSHYLTQCARFVLDAKQNVGTDFPHRFLEMEMEFDFYKVKKEPTRKIGFKSSAEDSSEETEEITENTED</sequence>
<gene>
    <name evidence="5" type="ORF">CDL10_07460</name>
</gene>
<reference evidence="5 6" key="1">
    <citation type="submission" date="2017-06" db="EMBL/GenBank/DDBJ databases">
        <title>Description of Avrilella dinanensis gen. nov. sp. nov.</title>
        <authorList>
            <person name="Leyer C."/>
            <person name="Sassi M."/>
            <person name="Minet J."/>
            <person name="Kayal S."/>
            <person name="Cattoir V."/>
        </authorList>
    </citation>
    <scope>NUCLEOTIDE SEQUENCE [LARGE SCALE GENOMIC DNA]</scope>
    <source>
        <strain evidence="5 6">UR159</strain>
    </source>
</reference>
<dbReference type="PANTHER" id="PTHR23077:SF171">
    <property type="entry name" value="NUCLEAR VALOSIN-CONTAINING PROTEIN-LIKE"/>
    <property type="match status" value="1"/>
</dbReference>
<evidence type="ECO:0000313" key="6">
    <source>
        <dbReference type="Proteomes" id="UP000231960"/>
    </source>
</evidence>
<keyword evidence="2" id="KW-0067">ATP-binding</keyword>
<dbReference type="InterPro" id="IPR003959">
    <property type="entry name" value="ATPase_AAA_core"/>
</dbReference>
<feature type="compositionally biased region" description="Acidic residues" evidence="3">
    <location>
        <begin position="448"/>
        <end position="462"/>
    </location>
</feature>
<accession>A0A2M9R6A0</accession>
<protein>
    <recommendedName>
        <fullName evidence="4">ATPase AAA-type core domain-containing protein</fullName>
    </recommendedName>
</protein>
<keyword evidence="6" id="KW-1185">Reference proteome</keyword>
<organism evidence="5 6">
    <name type="scientific">Avrilella dinanensis</name>
    <dbReference type="NCBI Taxonomy" id="2008672"/>
    <lineage>
        <taxon>Bacteria</taxon>
        <taxon>Pseudomonadati</taxon>
        <taxon>Bacteroidota</taxon>
        <taxon>Flavobacteriia</taxon>
        <taxon>Flavobacteriales</taxon>
        <taxon>Flavobacteriaceae</taxon>
        <taxon>Avrilella</taxon>
    </lineage>
</organism>
<dbReference type="GO" id="GO:0016887">
    <property type="term" value="F:ATP hydrolysis activity"/>
    <property type="evidence" value="ECO:0007669"/>
    <property type="project" value="InterPro"/>
</dbReference>
<feature type="region of interest" description="Disordered" evidence="3">
    <location>
        <begin position="441"/>
        <end position="462"/>
    </location>
</feature>
<dbReference type="SUPFAM" id="SSF52540">
    <property type="entry name" value="P-loop containing nucleoside triphosphate hydrolases"/>
    <property type="match status" value="1"/>
</dbReference>
<dbReference type="InterPro" id="IPR027417">
    <property type="entry name" value="P-loop_NTPase"/>
</dbReference>